<name>A0A427B503_ENSVE</name>
<protein>
    <submittedName>
        <fullName evidence="2">Uncharacterized protein</fullName>
    </submittedName>
</protein>
<evidence type="ECO:0000313" key="2">
    <source>
        <dbReference type="EMBL" id="RRT83553.1"/>
    </source>
</evidence>
<gene>
    <name evidence="2" type="ORF">B296_00004245</name>
</gene>
<feature type="region of interest" description="Disordered" evidence="1">
    <location>
        <begin position="154"/>
        <end position="180"/>
    </location>
</feature>
<feature type="region of interest" description="Disordered" evidence="1">
    <location>
        <begin position="198"/>
        <end position="225"/>
    </location>
</feature>
<evidence type="ECO:0000313" key="3">
    <source>
        <dbReference type="Proteomes" id="UP000287651"/>
    </source>
</evidence>
<dbReference type="EMBL" id="AMZH03000473">
    <property type="protein sequence ID" value="RRT83553.1"/>
    <property type="molecule type" value="Genomic_DNA"/>
</dbReference>
<dbReference type="AlphaFoldDB" id="A0A427B503"/>
<accession>A0A427B503</accession>
<proteinExistence type="predicted"/>
<comment type="caution">
    <text evidence="2">The sequence shown here is derived from an EMBL/GenBank/DDBJ whole genome shotgun (WGS) entry which is preliminary data.</text>
</comment>
<feature type="compositionally biased region" description="Basic residues" evidence="1">
    <location>
        <begin position="167"/>
        <end position="179"/>
    </location>
</feature>
<evidence type="ECO:0000256" key="1">
    <source>
        <dbReference type="SAM" id="MobiDB-lite"/>
    </source>
</evidence>
<dbReference type="Proteomes" id="UP000287651">
    <property type="component" value="Unassembled WGS sequence"/>
</dbReference>
<organism evidence="2 3">
    <name type="scientific">Ensete ventricosum</name>
    <name type="common">Abyssinian banana</name>
    <name type="synonym">Musa ensete</name>
    <dbReference type="NCBI Taxonomy" id="4639"/>
    <lineage>
        <taxon>Eukaryota</taxon>
        <taxon>Viridiplantae</taxon>
        <taxon>Streptophyta</taxon>
        <taxon>Embryophyta</taxon>
        <taxon>Tracheophyta</taxon>
        <taxon>Spermatophyta</taxon>
        <taxon>Magnoliopsida</taxon>
        <taxon>Liliopsida</taxon>
        <taxon>Zingiberales</taxon>
        <taxon>Musaceae</taxon>
        <taxon>Ensete</taxon>
    </lineage>
</organism>
<sequence length="225" mass="25646">MFVSSGGGKELRSQSPKATGEYKSIRWDVPHSHCLACALMISSPPSNAKYVMELDVMAEESARLNSSRVHKLVRVSRKETEKLRNTPRLSLGSYVTYKRQTNICKTPRRYNIGSQKQKTKHVECIEKHRNGYHWAGDLVSDELLPEDLVRGPLPRRIQDVPEDPGPRLRHPLQRRRRQQAHPPCLGLPFRMCVRPPKPTYPLRRPSSTGHPKILGPPNTPCPFAH</sequence>
<reference evidence="2 3" key="1">
    <citation type="journal article" date="2014" name="Agronomy (Basel)">
        <title>A Draft Genome Sequence for Ensete ventricosum, the Drought-Tolerant Tree Against Hunger.</title>
        <authorList>
            <person name="Harrison J."/>
            <person name="Moore K.A."/>
            <person name="Paszkiewicz K."/>
            <person name="Jones T."/>
            <person name="Grant M."/>
            <person name="Ambacheew D."/>
            <person name="Muzemil S."/>
            <person name="Studholme D.J."/>
        </authorList>
    </citation>
    <scope>NUCLEOTIDE SEQUENCE [LARGE SCALE GENOMIC DNA]</scope>
</reference>